<organism evidence="1 2">
    <name type="scientific">Entomortierella chlamydospora</name>
    <dbReference type="NCBI Taxonomy" id="101097"/>
    <lineage>
        <taxon>Eukaryota</taxon>
        <taxon>Fungi</taxon>
        <taxon>Fungi incertae sedis</taxon>
        <taxon>Mucoromycota</taxon>
        <taxon>Mortierellomycotina</taxon>
        <taxon>Mortierellomycetes</taxon>
        <taxon>Mortierellales</taxon>
        <taxon>Mortierellaceae</taxon>
        <taxon>Entomortierella</taxon>
    </lineage>
</organism>
<keyword evidence="2" id="KW-1185">Reference proteome</keyword>
<evidence type="ECO:0000313" key="2">
    <source>
        <dbReference type="Proteomes" id="UP000703661"/>
    </source>
</evidence>
<dbReference type="AlphaFoldDB" id="A0A9P6MSN8"/>
<reference evidence="1" key="1">
    <citation type="journal article" date="2020" name="Fungal Divers.">
        <title>Resolving the Mortierellaceae phylogeny through synthesis of multi-gene phylogenetics and phylogenomics.</title>
        <authorList>
            <person name="Vandepol N."/>
            <person name="Liber J."/>
            <person name="Desiro A."/>
            <person name="Na H."/>
            <person name="Kennedy M."/>
            <person name="Barry K."/>
            <person name="Grigoriev I.V."/>
            <person name="Miller A.N."/>
            <person name="O'Donnell K."/>
            <person name="Stajich J.E."/>
            <person name="Bonito G."/>
        </authorList>
    </citation>
    <scope>NUCLEOTIDE SEQUENCE</scope>
    <source>
        <strain evidence="1">NRRL 2769</strain>
    </source>
</reference>
<dbReference type="OrthoDB" id="2417251at2759"/>
<gene>
    <name evidence="1" type="ORF">BGZ80_000839</name>
</gene>
<accession>A0A9P6MSN8</accession>
<evidence type="ECO:0000313" key="1">
    <source>
        <dbReference type="EMBL" id="KAG0011225.1"/>
    </source>
</evidence>
<dbReference type="Proteomes" id="UP000703661">
    <property type="component" value="Unassembled WGS sequence"/>
</dbReference>
<proteinExistence type="predicted"/>
<dbReference type="EMBL" id="JAAAID010001185">
    <property type="protein sequence ID" value="KAG0011225.1"/>
    <property type="molecule type" value="Genomic_DNA"/>
</dbReference>
<protein>
    <submittedName>
        <fullName evidence="1">Uncharacterized protein</fullName>
    </submittedName>
</protein>
<name>A0A9P6MSN8_9FUNG</name>
<sequence length="157" mass="17989">MVPEPQRQLTINTNKTFDSANYHQMHSVSHNEEHLLSANGLATKLEKLKVEQERCKAMNHDHHHHRLTSQHSTKGTLQIDQDLQKRAQETIHEILERLEHQKHESEFSTFAPGVEDNGGISGRARHTYALNPDLLKDTIYARSSLRQSHGNANLRHG</sequence>
<comment type="caution">
    <text evidence="1">The sequence shown here is derived from an EMBL/GenBank/DDBJ whole genome shotgun (WGS) entry which is preliminary data.</text>
</comment>